<accession>A0ABP3QNF4</accession>
<keyword evidence="2" id="KW-1185">Reference proteome</keyword>
<evidence type="ECO:0000313" key="1">
    <source>
        <dbReference type="EMBL" id="GAA0594292.1"/>
    </source>
</evidence>
<proteinExistence type="predicted"/>
<dbReference type="RefSeq" id="WP_344073409.1">
    <property type="nucleotide sequence ID" value="NZ_BAAACA010000014.1"/>
</dbReference>
<reference evidence="2" key="1">
    <citation type="journal article" date="2019" name="Int. J. Syst. Evol. Microbiol.">
        <title>The Global Catalogue of Microorganisms (GCM) 10K type strain sequencing project: providing services to taxonomists for standard genome sequencing and annotation.</title>
        <authorList>
            <consortium name="The Broad Institute Genomics Platform"/>
            <consortium name="The Broad Institute Genome Sequencing Center for Infectious Disease"/>
            <person name="Wu L."/>
            <person name="Ma J."/>
        </authorList>
    </citation>
    <scope>NUCLEOTIDE SEQUENCE [LARGE SCALE GENOMIC DNA]</scope>
    <source>
        <strain evidence="2">JCM 5067</strain>
    </source>
</reference>
<organism evidence="1 2">
    <name type="scientific">Streptomyces crystallinus</name>
    <dbReference type="NCBI Taxonomy" id="68191"/>
    <lineage>
        <taxon>Bacteria</taxon>
        <taxon>Bacillati</taxon>
        <taxon>Actinomycetota</taxon>
        <taxon>Actinomycetes</taxon>
        <taxon>Kitasatosporales</taxon>
        <taxon>Streptomycetaceae</taxon>
        <taxon>Streptomyces</taxon>
    </lineage>
</organism>
<sequence>MEHHDEGQPDEYEAAEEEALYLNRRHPLVANGLRLLEHAASALADEEPDRYEALYPVLHLHTAAEALLRGRLAMHWSGDIWPAHNGDQDSNRRTRGEYQGLGLHQAAGIAAGWCETDIEAARTDLMAWEYVRNRVLLSSDRDCDSLVAIRCRALPVLELMLAVVETDVLGELREDLTAQYARAVRRSLRRARAATARVREAVEESRRAIAPELAHWEVVVPCPYCGQFAVPAGRDMTECLLCGRDFGLCAYHAAGDLAPLAPAYEPEQCPDCGHHSILYTPTAARPDVEAAVCMVDGQVMWG</sequence>
<comment type="caution">
    <text evidence="1">The sequence shown here is derived from an EMBL/GenBank/DDBJ whole genome shotgun (WGS) entry which is preliminary data.</text>
</comment>
<protein>
    <submittedName>
        <fullName evidence="1">Uncharacterized protein</fullName>
    </submittedName>
</protein>
<evidence type="ECO:0000313" key="2">
    <source>
        <dbReference type="Proteomes" id="UP001500668"/>
    </source>
</evidence>
<dbReference type="Proteomes" id="UP001500668">
    <property type="component" value="Unassembled WGS sequence"/>
</dbReference>
<name>A0ABP3QNF4_9ACTN</name>
<dbReference type="EMBL" id="BAAACA010000014">
    <property type="protein sequence ID" value="GAA0594292.1"/>
    <property type="molecule type" value="Genomic_DNA"/>
</dbReference>
<gene>
    <name evidence="1" type="ORF">GCM10010394_24590</name>
</gene>